<evidence type="ECO:0000256" key="2">
    <source>
        <dbReference type="ARBA" id="ARBA00022768"/>
    </source>
</evidence>
<dbReference type="GO" id="GO:0005739">
    <property type="term" value="C:mitochondrion"/>
    <property type="evidence" value="ECO:0007669"/>
    <property type="project" value="UniProtKB-SubCell"/>
</dbReference>
<dbReference type="OrthoDB" id="277235at2759"/>
<dbReference type="Pfam" id="PF00889">
    <property type="entry name" value="EF_TS"/>
    <property type="match status" value="1"/>
</dbReference>
<dbReference type="SUPFAM" id="SSF46934">
    <property type="entry name" value="UBA-like"/>
    <property type="match status" value="1"/>
</dbReference>
<keyword evidence="7" id="KW-1185">Reference proteome</keyword>
<dbReference type="InterPro" id="IPR009060">
    <property type="entry name" value="UBA-like_sf"/>
</dbReference>
<comment type="function">
    <text evidence="4">Associates with the EF-Tu.GDP complex and induces the exchange of GDP to GTP. It remains bound to the aminoacyl-tRNA.EF-Tu.GTP complex up to the GTP hydrolysis stage on the ribosome.</text>
</comment>
<dbReference type="PROSITE" id="PS01127">
    <property type="entry name" value="EF_TS_2"/>
    <property type="match status" value="1"/>
</dbReference>
<protein>
    <recommendedName>
        <fullName evidence="4">Elongation factor Ts, mitochondrial</fullName>
        <shortName evidence="4">EF-Ts</shortName>
        <shortName evidence="4">EF-TsMt</shortName>
    </recommendedName>
</protein>
<dbReference type="Gene3D" id="1.10.8.10">
    <property type="entry name" value="DNA helicase RuvA subunit, C-terminal domain"/>
    <property type="match status" value="1"/>
</dbReference>
<name>A0A9N8ZSE9_9GLOM</name>
<comment type="caution">
    <text evidence="6">The sequence shown here is derived from an EMBL/GenBank/DDBJ whole genome shotgun (WGS) entry which is preliminary data.</text>
</comment>
<evidence type="ECO:0000256" key="4">
    <source>
        <dbReference type="HAMAP-Rule" id="MF_03135"/>
    </source>
</evidence>
<dbReference type="InterPro" id="IPR014039">
    <property type="entry name" value="Transl_elong_EFTs/EF1B_dimer"/>
</dbReference>
<sequence>MRRVFVLGLAKQRVYFNNINNINFTIHTFSTKADLQLLQKLRQETEVSISKAKEALVINKNDYEKALSWVLEDAKTSGAIKAEKLRGRVAKEGLVGVVVNNIDKKDLSSQRGAIVEVNCETDFVSRNEMFKQFVAQIASTSLLLPVEDLSYDNELPTIQNIPLDLLKSSPLLPLPSITSYDHKFNTVEQSVGELIGKLGENITLRRVAVVNMKDSCKENSRSIVTTGGYVHGGDELTGKIGGLILLQSSGETSQQQQSSQIISKLAKNLARQVVGLNPKYINDDENNIILDEEVEDRESFLNENVLMRQASLWGGGLIRDVMKQTELNSKLQLKVLNFIRWECGEGIEKQDTNFAAEVMKQAGLT</sequence>
<dbReference type="HAMAP" id="MF_00050">
    <property type="entry name" value="EF_Ts"/>
    <property type="match status" value="1"/>
</dbReference>
<dbReference type="InterPro" id="IPR001816">
    <property type="entry name" value="Transl_elong_EFTs/EF1B"/>
</dbReference>
<evidence type="ECO:0000256" key="3">
    <source>
        <dbReference type="ARBA" id="ARBA00022917"/>
    </source>
</evidence>
<dbReference type="PANTHER" id="PTHR11741">
    <property type="entry name" value="ELONGATION FACTOR TS"/>
    <property type="match status" value="1"/>
</dbReference>
<evidence type="ECO:0000256" key="1">
    <source>
        <dbReference type="ARBA" id="ARBA00005532"/>
    </source>
</evidence>
<feature type="domain" description="Translation elongation factor EFTs/EF1B dimerisation" evidence="5">
    <location>
        <begin position="112"/>
        <end position="285"/>
    </location>
</feature>
<dbReference type="SUPFAM" id="SSF54713">
    <property type="entry name" value="Elongation factor Ts (EF-Ts), dimerisation domain"/>
    <property type="match status" value="2"/>
</dbReference>
<dbReference type="AlphaFoldDB" id="A0A9N8ZSE9"/>
<organism evidence="6 7">
    <name type="scientific">Ambispora leptoticha</name>
    <dbReference type="NCBI Taxonomy" id="144679"/>
    <lineage>
        <taxon>Eukaryota</taxon>
        <taxon>Fungi</taxon>
        <taxon>Fungi incertae sedis</taxon>
        <taxon>Mucoromycota</taxon>
        <taxon>Glomeromycotina</taxon>
        <taxon>Glomeromycetes</taxon>
        <taxon>Archaeosporales</taxon>
        <taxon>Ambisporaceae</taxon>
        <taxon>Ambispora</taxon>
    </lineage>
</organism>
<dbReference type="PANTHER" id="PTHR11741:SF0">
    <property type="entry name" value="ELONGATION FACTOR TS, MITOCHONDRIAL"/>
    <property type="match status" value="1"/>
</dbReference>
<keyword evidence="2 4" id="KW-0251">Elongation factor</keyword>
<dbReference type="InterPro" id="IPR036402">
    <property type="entry name" value="EF-Ts_dimer_sf"/>
</dbReference>
<proteinExistence type="inferred from homology"/>
<evidence type="ECO:0000313" key="6">
    <source>
        <dbReference type="EMBL" id="CAG8506536.1"/>
    </source>
</evidence>
<dbReference type="EMBL" id="CAJVPS010000749">
    <property type="protein sequence ID" value="CAG8506536.1"/>
    <property type="molecule type" value="Genomic_DNA"/>
</dbReference>
<dbReference type="Gene3D" id="3.30.479.20">
    <property type="entry name" value="Elongation factor Ts, dimerisation domain"/>
    <property type="match status" value="2"/>
</dbReference>
<keyword evidence="3 4" id="KW-0648">Protein biosynthesis</keyword>
<comment type="subcellular location">
    <subcellularLocation>
        <location evidence="4">Mitochondrion</location>
    </subcellularLocation>
</comment>
<dbReference type="Proteomes" id="UP000789508">
    <property type="component" value="Unassembled WGS sequence"/>
</dbReference>
<reference evidence="6" key="1">
    <citation type="submission" date="2021-06" db="EMBL/GenBank/DDBJ databases">
        <authorList>
            <person name="Kallberg Y."/>
            <person name="Tangrot J."/>
            <person name="Rosling A."/>
        </authorList>
    </citation>
    <scope>NUCLEOTIDE SEQUENCE</scope>
    <source>
        <strain evidence="6">FL130A</strain>
    </source>
</reference>
<dbReference type="GO" id="GO:0003746">
    <property type="term" value="F:translation elongation factor activity"/>
    <property type="evidence" value="ECO:0007669"/>
    <property type="project" value="UniProtKB-UniRule"/>
</dbReference>
<evidence type="ECO:0000259" key="5">
    <source>
        <dbReference type="Pfam" id="PF00889"/>
    </source>
</evidence>
<gene>
    <name evidence="4" type="primary">TSF1</name>
    <name evidence="6" type="ORF">ALEPTO_LOCUS3752</name>
</gene>
<comment type="similarity">
    <text evidence="1 4">Belongs to the EF-Ts family.</text>
</comment>
<evidence type="ECO:0000313" key="7">
    <source>
        <dbReference type="Proteomes" id="UP000789508"/>
    </source>
</evidence>
<accession>A0A9N8ZSE9</accession>
<dbReference type="InterPro" id="IPR018101">
    <property type="entry name" value="Transl_elong_Ts_CS"/>
</dbReference>
<keyword evidence="4" id="KW-0496">Mitochondrion</keyword>
<dbReference type="GO" id="GO:0070125">
    <property type="term" value="P:mitochondrial translational elongation"/>
    <property type="evidence" value="ECO:0007669"/>
    <property type="project" value="TreeGrafter"/>
</dbReference>